<proteinExistence type="predicted"/>
<dbReference type="AlphaFoldDB" id="A0AAW6HQ48"/>
<evidence type="ECO:0000256" key="1">
    <source>
        <dbReference type="SAM" id="MobiDB-lite"/>
    </source>
</evidence>
<name>A0AAW6HQ48_9MOLU</name>
<feature type="chain" id="PRO_5043992175" description="Lipoprotein-associated type-17 domain-containing protein" evidence="2">
    <location>
        <begin position="24"/>
        <end position="592"/>
    </location>
</feature>
<protein>
    <recommendedName>
        <fullName evidence="3">Lipoprotein-associated type-17 domain-containing protein</fullName>
    </recommendedName>
</protein>
<evidence type="ECO:0000313" key="4">
    <source>
        <dbReference type="EMBL" id="MDC4183552.1"/>
    </source>
</evidence>
<feature type="region of interest" description="Disordered" evidence="1">
    <location>
        <begin position="26"/>
        <end position="84"/>
    </location>
</feature>
<comment type="caution">
    <text evidence="4">The sequence shown here is derived from an EMBL/GenBank/DDBJ whole genome shotgun (WGS) entry which is preliminary data.</text>
</comment>
<evidence type="ECO:0000313" key="5">
    <source>
        <dbReference type="Proteomes" id="UP001216384"/>
    </source>
</evidence>
<evidence type="ECO:0000256" key="2">
    <source>
        <dbReference type="SAM" id="SignalP"/>
    </source>
</evidence>
<feature type="signal peptide" evidence="2">
    <location>
        <begin position="1"/>
        <end position="23"/>
    </location>
</feature>
<dbReference type="Proteomes" id="UP001216384">
    <property type="component" value="Unassembled WGS sequence"/>
</dbReference>
<feature type="compositionally biased region" description="Low complexity" evidence="1">
    <location>
        <begin position="62"/>
        <end position="75"/>
    </location>
</feature>
<dbReference type="PROSITE" id="PS51257">
    <property type="entry name" value="PROKAR_LIPOPROTEIN"/>
    <property type="match status" value="1"/>
</dbReference>
<reference evidence="4" key="1">
    <citation type="submission" date="2021-11" db="EMBL/GenBank/DDBJ databases">
        <title>Description of Mycoplasma bradburyaesp. nov.from sea birds: a tribute to a great mycoplasmologist.</title>
        <authorList>
            <person name="Ramirez A.S."/>
            <person name="Poveda C."/>
            <person name="Suarez-Perez A."/>
            <person name="Rosales R.S."/>
            <person name="Dijkman R."/>
            <person name="Feberwee A."/>
            <person name="Spergser J."/>
            <person name="Szostak M.P."/>
            <person name="Ressel L."/>
            <person name="Calabuig P."/>
            <person name="Catania S."/>
            <person name="Gobbo F."/>
            <person name="Timofte D."/>
            <person name="Poveda J.B."/>
        </authorList>
    </citation>
    <scope>NUCLEOTIDE SEQUENCE</scope>
    <source>
        <strain evidence="4">T264</strain>
    </source>
</reference>
<feature type="compositionally biased region" description="Basic and acidic residues" evidence="1">
    <location>
        <begin position="33"/>
        <end position="42"/>
    </location>
</feature>
<dbReference type="Pfam" id="PF04200">
    <property type="entry name" value="Lipoprotein_17"/>
    <property type="match status" value="1"/>
</dbReference>
<gene>
    <name evidence="4" type="ORF">LNO71_02710</name>
</gene>
<dbReference type="EMBL" id="JAJHZP010000014">
    <property type="protein sequence ID" value="MDC4183552.1"/>
    <property type="molecule type" value="Genomic_DNA"/>
</dbReference>
<sequence>MKRKNILKFISLLGVGSFVALSAASCKQPVTEKPTKPTEPKNPDNGGGTTTTPPTTGGGGATTSNPSGGSDGSNNMTPSEPTNSKKAVEAYVKTLMPDSFKLVNSSNAEITKDSIKASEVTKENIKLKENNPATEGWTLGVELVSNSDSTNPENDSVKFKIKFTKESDEVTSNEITISGFKTLKSSIASVLLKTASVKDEQGEKVNKTVLDLGSAEFKKLSELNKQITITTSSLERSLRTTDDVNEPNVSKTSELAIKFKSLITNNESEIKNELNSLKTNFNEFDPEKLYLSGEAELVSIIDSEQNQSQASYYLTSKDENNKLSIKYEDNPNWSIILDDGIVLKDLLPDDIKISVYIKDGDRMENSSSNIDEYKEKIKSEGSESTRYSLDSNNNLKFKVSVNANNSSIDKIVNVDPIKLPYIGEGKVDKIFFKSKYIFDGKEIFDDKYFGTKLIFKKIHNIDSGSKKALDSSVVNNSGNGLGSIPGRMGDSVTDWKSVLSSNDANYFFSKNDNSNEFNDLIYGTNNSSNGDGVVQLIENNIMSGNINVTKINNNNPTTFIIFSRVAYKKSATTFGYYWPNSVTILYFANRTN</sequence>
<keyword evidence="2" id="KW-0732">Signal</keyword>
<feature type="domain" description="Lipoprotein-associated type-17" evidence="3">
    <location>
        <begin position="104"/>
        <end position="182"/>
    </location>
</feature>
<accession>A0AAW6HQ48</accession>
<organism evidence="4 5">
    <name type="scientific">Mycoplasma bradburyae</name>
    <dbReference type="NCBI Taxonomy" id="2963128"/>
    <lineage>
        <taxon>Bacteria</taxon>
        <taxon>Bacillati</taxon>
        <taxon>Mycoplasmatota</taxon>
        <taxon>Mollicutes</taxon>
        <taxon>Mycoplasmataceae</taxon>
        <taxon>Mycoplasma</taxon>
    </lineage>
</organism>
<dbReference type="InterPro" id="IPR007326">
    <property type="entry name" value="Lipoprotein-assoc_dom"/>
</dbReference>
<dbReference type="RefSeq" id="WP_272404040.1">
    <property type="nucleotide sequence ID" value="NZ_JAJHZP010000014.1"/>
</dbReference>
<evidence type="ECO:0000259" key="3">
    <source>
        <dbReference type="Pfam" id="PF04200"/>
    </source>
</evidence>